<reference evidence="1" key="1">
    <citation type="submission" date="2023-02" db="EMBL/GenBank/DDBJ databases">
        <title>Gut commensal Christensenella minuta modulates host metabolism via a new class of secondary bile acids.</title>
        <authorList>
            <person name="Liu C."/>
        </authorList>
    </citation>
    <scope>NUCLEOTIDE SEQUENCE</scope>
    <source>
        <strain evidence="1">CA70</strain>
    </source>
</reference>
<evidence type="ECO:0000313" key="1">
    <source>
        <dbReference type="EMBL" id="XCC61719.1"/>
    </source>
</evidence>
<dbReference type="Pfam" id="PF13287">
    <property type="entry name" value="Fn3_assoc"/>
    <property type="match status" value="1"/>
</dbReference>
<name>A0AAU8A7N1_9FIRM</name>
<dbReference type="RefSeq" id="WP_353423125.1">
    <property type="nucleotide sequence ID" value="NZ_CP117826.1"/>
</dbReference>
<protein>
    <submittedName>
        <fullName evidence="1">FN3 associated domain-containing protein</fullName>
    </submittedName>
</protein>
<dbReference type="InterPro" id="IPR026876">
    <property type="entry name" value="Fn3_assoc_repeat"/>
</dbReference>
<dbReference type="EMBL" id="CP117826">
    <property type="protein sequence ID" value="XCC61719.1"/>
    <property type="molecule type" value="Genomic_DNA"/>
</dbReference>
<accession>A0AAU8A7N1</accession>
<gene>
    <name evidence="1" type="ORF">PUP29_09295</name>
</gene>
<proteinExistence type="predicted"/>
<organism evidence="1">
    <name type="scientific">Christensenella massiliensis</name>
    <dbReference type="NCBI Taxonomy" id="1805714"/>
    <lineage>
        <taxon>Bacteria</taxon>
        <taxon>Bacillati</taxon>
        <taxon>Bacillota</taxon>
        <taxon>Clostridia</taxon>
        <taxon>Christensenellales</taxon>
        <taxon>Christensenellaceae</taxon>
        <taxon>Christensenella</taxon>
    </lineage>
</organism>
<sequence length="351" mass="38299">MAINLASKYSGKIAEKFTKESFVAGNASKEYDFAGVRSISVYTPVTVDLNDYKRSGKDRFGETIEMEDTVQEMELTQDKGFSISIDRGNNVDQMNIKGAGRMLNLQIREKVVPFMDRYTIEKWSKDAGQIAELSAVPTADTIVGSIFDGATALDNALVPDADRYMYLPSAYYNMLRLSKEFLAVDNLAEKSLTKGLVGMVADMKVIKVPDSYFPDGLYFMITHKRSVLNPNKIKTMRILSDVQGIDGNVLEGRTYFDAFVVGAKADGVYSAVADGKQTALPVIGLSEASATITAVSGVTFYYTVDGTDPRYSKSAQVYSSAVTLTSGQTMKAYGKKAGEFPSGVSEKTYTA</sequence>
<dbReference type="AlphaFoldDB" id="A0AAU8A7N1"/>